<reference evidence="9 10" key="1">
    <citation type="submission" date="2018-10" db="EMBL/GenBank/DDBJ databases">
        <title>Tessaracoccus antarcticuss sp. nov., isolated from sediment.</title>
        <authorList>
            <person name="Zhou L.Y."/>
            <person name="Du Z.J."/>
        </authorList>
    </citation>
    <scope>NUCLEOTIDE SEQUENCE [LARGE SCALE GENOMIC DNA]</scope>
    <source>
        <strain evidence="9 10">JDX10</strain>
    </source>
</reference>
<comment type="similarity">
    <text evidence="7">Belongs to the MptA/B family.</text>
</comment>
<evidence type="ECO:0000256" key="5">
    <source>
        <dbReference type="ARBA" id="ARBA00022989"/>
    </source>
</evidence>
<evidence type="ECO:0000256" key="2">
    <source>
        <dbReference type="ARBA" id="ARBA00022676"/>
    </source>
</evidence>
<feature type="transmembrane region" description="Helical" evidence="8">
    <location>
        <begin position="374"/>
        <end position="393"/>
    </location>
</feature>
<keyword evidence="10" id="KW-1185">Reference proteome</keyword>
<dbReference type="AlphaFoldDB" id="A0A3M0GB84"/>
<dbReference type="GO" id="GO:0016020">
    <property type="term" value="C:membrane"/>
    <property type="evidence" value="ECO:0007669"/>
    <property type="project" value="UniProtKB-SubCell"/>
</dbReference>
<feature type="transmembrane region" description="Helical" evidence="8">
    <location>
        <begin position="399"/>
        <end position="423"/>
    </location>
</feature>
<evidence type="ECO:0000256" key="6">
    <source>
        <dbReference type="ARBA" id="ARBA00023136"/>
    </source>
</evidence>
<name>A0A3M0GB84_9ACTN</name>
<dbReference type="EMBL" id="REFW01000004">
    <property type="protein sequence ID" value="RMB58249.1"/>
    <property type="molecule type" value="Genomic_DNA"/>
</dbReference>
<keyword evidence="5 8" id="KW-1133">Transmembrane helix</keyword>
<dbReference type="Pfam" id="PF26314">
    <property type="entry name" value="MptA_B_family"/>
    <property type="match status" value="1"/>
</dbReference>
<keyword evidence="3" id="KW-0808">Transferase</keyword>
<dbReference type="GO" id="GO:0016757">
    <property type="term" value="F:glycosyltransferase activity"/>
    <property type="evidence" value="ECO:0007669"/>
    <property type="project" value="UniProtKB-KW"/>
</dbReference>
<feature type="transmembrane region" description="Helical" evidence="8">
    <location>
        <begin position="186"/>
        <end position="203"/>
    </location>
</feature>
<keyword evidence="2" id="KW-0328">Glycosyltransferase</keyword>
<dbReference type="InterPro" id="IPR049829">
    <property type="entry name" value="MptA/B-like"/>
</dbReference>
<feature type="transmembrane region" description="Helical" evidence="8">
    <location>
        <begin position="306"/>
        <end position="330"/>
    </location>
</feature>
<dbReference type="OrthoDB" id="5242303at2"/>
<keyword evidence="6 8" id="KW-0472">Membrane</keyword>
<evidence type="ECO:0000256" key="1">
    <source>
        <dbReference type="ARBA" id="ARBA00004141"/>
    </source>
</evidence>
<feature type="transmembrane region" description="Helical" evidence="8">
    <location>
        <begin position="262"/>
        <end position="286"/>
    </location>
</feature>
<organism evidence="9 10">
    <name type="scientific">Tessaracoccus antarcticus</name>
    <dbReference type="NCBI Taxonomy" id="2479848"/>
    <lineage>
        <taxon>Bacteria</taxon>
        <taxon>Bacillati</taxon>
        <taxon>Actinomycetota</taxon>
        <taxon>Actinomycetes</taxon>
        <taxon>Propionibacteriales</taxon>
        <taxon>Propionibacteriaceae</taxon>
        <taxon>Tessaracoccus</taxon>
    </lineage>
</organism>
<feature type="transmembrane region" description="Helical" evidence="8">
    <location>
        <begin position="97"/>
        <end position="115"/>
    </location>
</feature>
<evidence type="ECO:0000256" key="8">
    <source>
        <dbReference type="SAM" id="Phobius"/>
    </source>
</evidence>
<feature type="transmembrane region" description="Helical" evidence="8">
    <location>
        <begin position="58"/>
        <end position="76"/>
    </location>
</feature>
<comment type="caution">
    <text evidence="9">The sequence shown here is derived from an EMBL/GenBank/DDBJ whole genome shotgun (WGS) entry which is preliminary data.</text>
</comment>
<dbReference type="Proteomes" id="UP000275256">
    <property type="component" value="Unassembled WGS sequence"/>
</dbReference>
<dbReference type="NCBIfam" id="NF038066">
    <property type="entry name" value="MptB"/>
    <property type="match status" value="1"/>
</dbReference>
<evidence type="ECO:0000313" key="10">
    <source>
        <dbReference type="Proteomes" id="UP000275256"/>
    </source>
</evidence>
<evidence type="ECO:0000256" key="7">
    <source>
        <dbReference type="ARBA" id="ARBA00043987"/>
    </source>
</evidence>
<sequence length="496" mass="53933">MSRLLRARAALREAAAAKGVRVGFLGSFCILIGTLSPAYLPQASPVWGVLNQLNWDGAVFKVLGTVFTMVGLALLLETWLRLRPARRRALGHPQLRHWAVLAIIASPLLLAPPVFSHDAYSYAAQGWMLHNGISPYEVGPSVLPGYFADQVAWVWRDTTAPYGPLALKMSHGIVVLAGFDPFTATLLMRVPALLGVALIGWCTPRIARQVGVDPAAASWFVMCNPILIIDFVGGMHNDALMTGLMVMAIWLTLHLRQWWLGALIIGVAAAIKQPAVLAAVALPFLVVPLEGWRKPVPVFRAGLRVAASLAVAVGVFAGISVVTGLGFGWINAVNVPGMVDTVSPFTVVGHIAQWVVDAFGWDPSGRVAINASRALGVVVFAVGTLWLAVRHLGQRPLHFLSWSFLLFAFCAPAIHSWYVLWGGVLFPMTKPSPRWLRVAVVVTAVLLSYSAMNFALRNGFWLLALLVMFAAWESLRGHTLRQRWEPLSGRQTQPVP</sequence>
<keyword evidence="4 8" id="KW-0812">Transmembrane</keyword>
<evidence type="ECO:0000256" key="3">
    <source>
        <dbReference type="ARBA" id="ARBA00022679"/>
    </source>
</evidence>
<accession>A0A3M0GB84</accession>
<evidence type="ECO:0000313" key="9">
    <source>
        <dbReference type="EMBL" id="RMB58249.1"/>
    </source>
</evidence>
<dbReference type="RefSeq" id="WP_121902287.1">
    <property type="nucleotide sequence ID" value="NZ_REFW01000004.1"/>
</dbReference>
<evidence type="ECO:0008006" key="11">
    <source>
        <dbReference type="Google" id="ProtNLM"/>
    </source>
</evidence>
<protein>
    <recommendedName>
        <fullName evidence="11">DUF2029 domain-containing protein</fullName>
    </recommendedName>
</protein>
<feature type="transmembrane region" description="Helical" evidence="8">
    <location>
        <begin position="435"/>
        <end position="452"/>
    </location>
</feature>
<proteinExistence type="inferred from homology"/>
<comment type="subcellular location">
    <subcellularLocation>
        <location evidence="1">Membrane</location>
        <topology evidence="1">Multi-pass membrane protein</topology>
    </subcellularLocation>
</comment>
<evidence type="ECO:0000256" key="4">
    <source>
        <dbReference type="ARBA" id="ARBA00022692"/>
    </source>
</evidence>
<feature type="transmembrane region" description="Helical" evidence="8">
    <location>
        <begin position="20"/>
        <end position="38"/>
    </location>
</feature>
<gene>
    <name evidence="9" type="ORF">EAX62_13670</name>
</gene>
<feature type="transmembrane region" description="Helical" evidence="8">
    <location>
        <begin position="215"/>
        <end position="233"/>
    </location>
</feature>